<evidence type="ECO:0000256" key="1">
    <source>
        <dbReference type="SAM" id="Phobius"/>
    </source>
</evidence>
<name>A0A0A8YP07_ARUDO</name>
<keyword evidence="1" id="KW-0472">Membrane</keyword>
<evidence type="ECO:0000313" key="2">
    <source>
        <dbReference type="EMBL" id="JAD27573.1"/>
    </source>
</evidence>
<dbReference type="AlphaFoldDB" id="A0A0A8YP07"/>
<feature type="transmembrane region" description="Helical" evidence="1">
    <location>
        <begin position="6"/>
        <end position="28"/>
    </location>
</feature>
<dbReference type="EMBL" id="GBRH01270322">
    <property type="protein sequence ID" value="JAD27573.1"/>
    <property type="molecule type" value="Transcribed_RNA"/>
</dbReference>
<keyword evidence="1" id="KW-0812">Transmembrane</keyword>
<protein>
    <submittedName>
        <fullName evidence="2">Uncharacterized protein</fullName>
    </submittedName>
</protein>
<reference evidence="2" key="2">
    <citation type="journal article" date="2015" name="Data Brief">
        <title>Shoot transcriptome of the giant reed, Arundo donax.</title>
        <authorList>
            <person name="Barrero R.A."/>
            <person name="Guerrero F.D."/>
            <person name="Moolhuijzen P."/>
            <person name="Goolsby J.A."/>
            <person name="Tidwell J."/>
            <person name="Bellgard S.E."/>
            <person name="Bellgard M.I."/>
        </authorList>
    </citation>
    <scope>NUCLEOTIDE SEQUENCE</scope>
    <source>
        <tissue evidence="2">Shoot tissue taken approximately 20 cm above the soil surface</tissue>
    </source>
</reference>
<proteinExistence type="predicted"/>
<accession>A0A0A8YP07</accession>
<sequence>MLNPDPSMVLLMAILTFLYWSAWLHLVVSRSLVSCIWRTIHIPVGYHPCPQWMLKFRTDLVLLHLPLMGNVPLLLSLFEVLIPLFCFASTHLKLVQFFVEWLGELVCFI</sequence>
<reference evidence="2" key="1">
    <citation type="submission" date="2014-09" db="EMBL/GenBank/DDBJ databases">
        <authorList>
            <person name="Magalhaes I.L.F."/>
            <person name="Oliveira U."/>
            <person name="Santos F.R."/>
            <person name="Vidigal T.H.D.A."/>
            <person name="Brescovit A.D."/>
            <person name="Santos A.J."/>
        </authorList>
    </citation>
    <scope>NUCLEOTIDE SEQUENCE</scope>
    <source>
        <tissue evidence="2">Shoot tissue taken approximately 20 cm above the soil surface</tissue>
    </source>
</reference>
<keyword evidence="1" id="KW-1133">Transmembrane helix</keyword>
<organism evidence="2">
    <name type="scientific">Arundo donax</name>
    <name type="common">Giant reed</name>
    <name type="synonym">Donax arundinaceus</name>
    <dbReference type="NCBI Taxonomy" id="35708"/>
    <lineage>
        <taxon>Eukaryota</taxon>
        <taxon>Viridiplantae</taxon>
        <taxon>Streptophyta</taxon>
        <taxon>Embryophyta</taxon>
        <taxon>Tracheophyta</taxon>
        <taxon>Spermatophyta</taxon>
        <taxon>Magnoliopsida</taxon>
        <taxon>Liliopsida</taxon>
        <taxon>Poales</taxon>
        <taxon>Poaceae</taxon>
        <taxon>PACMAD clade</taxon>
        <taxon>Arundinoideae</taxon>
        <taxon>Arundineae</taxon>
        <taxon>Arundo</taxon>
    </lineage>
</organism>
<feature type="transmembrane region" description="Helical" evidence="1">
    <location>
        <begin position="60"/>
        <end position="85"/>
    </location>
</feature>